<proteinExistence type="predicted"/>
<sequence length="747" mass="88236">METIIAVDTSGSTLSAPGYYPQVNALIQKHPDARFISWNTRAKFVKGTKSFLAVDAEGGTQFDSCLKLLLSSNDRYQLIVTTDGQVCNESECGHIVNTTKLLHAIQKVEIHFMGKEENMNTKITTIFANIPEMKGYMNGKLMGETKSTFRLVDVRLENILDEKKFQDLKLEITSKKNIDKKELRTKLKEFEFRVLNGYSREATEALSGSITKYFLEENEVACAKFIKTEYSDYINDKKLVQSRIQSILNMLDHPRKLYSLENFKPLREISVNEMTDEKVTRVLEETHFDIDCDISYEKCRNVCMLIKDFADENDSILTTRLKKFAECPFELLDHEDALNRLSKCVEYFKVDLKTYERLPNKHTSPFTRDRLKGAYVFHNSNTDFEKLMLHNSRSISILFGKENKLPGDRYVWNMVFLYAMSKHHPVWKEHRDLLWDEIRYIAEYATVYISLSHLIHPNIKTKLEIALWYCVNVSPLAFPNSSKNRIRAIGLRLYEFYSDIYKVPKGVSLELLKAWTLWKYFVCHHTKPEMKSEIIAQFLNHKTIQGKLVFFTGPSKERYGYLKHFDKELVVETYLYFQKKENPSLYDEILPRDDVQQIMKKKSWFNSLKIKLFVQEDRDEEKALEELSHVKINPKTCHPLVICPITQKHWKQCANRYDIVSESYVRLFRRYCNRYNRYPRRAEDLLLYHSEICWKHSRLMIYNESIMYSKMNKILEIFESIVQLYSCDEFIKMTNRYCSESVRLKHE</sequence>
<dbReference type="OrthoDB" id="6738117at2759"/>
<name>A0A4Y2PHM9_ARAVE</name>
<evidence type="ECO:0000313" key="1">
    <source>
        <dbReference type="EMBL" id="GBN51498.1"/>
    </source>
</evidence>
<organism evidence="1 2">
    <name type="scientific">Araneus ventricosus</name>
    <name type="common">Orbweaver spider</name>
    <name type="synonym">Epeira ventricosa</name>
    <dbReference type="NCBI Taxonomy" id="182803"/>
    <lineage>
        <taxon>Eukaryota</taxon>
        <taxon>Metazoa</taxon>
        <taxon>Ecdysozoa</taxon>
        <taxon>Arthropoda</taxon>
        <taxon>Chelicerata</taxon>
        <taxon>Arachnida</taxon>
        <taxon>Araneae</taxon>
        <taxon>Araneomorphae</taxon>
        <taxon>Entelegynae</taxon>
        <taxon>Araneoidea</taxon>
        <taxon>Araneidae</taxon>
        <taxon>Araneus</taxon>
    </lineage>
</organism>
<accession>A0A4Y2PHM9</accession>
<evidence type="ECO:0000313" key="2">
    <source>
        <dbReference type="Proteomes" id="UP000499080"/>
    </source>
</evidence>
<dbReference type="AlphaFoldDB" id="A0A4Y2PHM9"/>
<protein>
    <submittedName>
        <fullName evidence="1">Uncharacterized protein</fullName>
    </submittedName>
</protein>
<dbReference type="EMBL" id="BGPR01011464">
    <property type="protein sequence ID" value="GBN51498.1"/>
    <property type="molecule type" value="Genomic_DNA"/>
</dbReference>
<gene>
    <name evidence="1" type="ORF">AVEN_267647_1</name>
</gene>
<keyword evidence="2" id="KW-1185">Reference proteome</keyword>
<reference evidence="1 2" key="1">
    <citation type="journal article" date="2019" name="Sci. Rep.">
        <title>Orb-weaving spider Araneus ventricosus genome elucidates the spidroin gene catalogue.</title>
        <authorList>
            <person name="Kono N."/>
            <person name="Nakamura H."/>
            <person name="Ohtoshi R."/>
            <person name="Moran D.A.P."/>
            <person name="Shinohara A."/>
            <person name="Yoshida Y."/>
            <person name="Fujiwara M."/>
            <person name="Mori M."/>
            <person name="Tomita M."/>
            <person name="Arakawa K."/>
        </authorList>
    </citation>
    <scope>NUCLEOTIDE SEQUENCE [LARGE SCALE GENOMIC DNA]</scope>
</reference>
<dbReference type="Proteomes" id="UP000499080">
    <property type="component" value="Unassembled WGS sequence"/>
</dbReference>
<comment type="caution">
    <text evidence="1">The sequence shown here is derived from an EMBL/GenBank/DDBJ whole genome shotgun (WGS) entry which is preliminary data.</text>
</comment>